<keyword evidence="14" id="KW-1185">Reference proteome</keyword>
<protein>
    <recommendedName>
        <fullName evidence="4 11">Guanylate kinase</fullName>
        <ecNumber evidence="3 11">2.7.4.8</ecNumber>
    </recommendedName>
    <alternativeName>
        <fullName evidence="9 11">GMP kinase</fullName>
    </alternativeName>
</protein>
<evidence type="ECO:0000256" key="2">
    <source>
        <dbReference type="ARBA" id="ARBA00005790"/>
    </source>
</evidence>
<feature type="binding site" evidence="11">
    <location>
        <begin position="12"/>
        <end position="19"/>
    </location>
    <ligand>
        <name>ATP</name>
        <dbReference type="ChEBI" id="CHEBI:30616"/>
    </ligand>
</feature>
<dbReference type="InterPro" id="IPR017665">
    <property type="entry name" value="Guanylate_kinase"/>
</dbReference>
<dbReference type="GO" id="GO:0005829">
    <property type="term" value="C:cytosol"/>
    <property type="evidence" value="ECO:0007669"/>
    <property type="project" value="TreeGrafter"/>
</dbReference>
<dbReference type="Pfam" id="PF00625">
    <property type="entry name" value="Guanylate_kin"/>
    <property type="match status" value="1"/>
</dbReference>
<evidence type="ECO:0000256" key="11">
    <source>
        <dbReference type="HAMAP-Rule" id="MF_00328"/>
    </source>
</evidence>
<dbReference type="CDD" id="cd00071">
    <property type="entry name" value="GMPK"/>
    <property type="match status" value="1"/>
</dbReference>
<proteinExistence type="inferred from homology"/>
<dbReference type="EMBL" id="FOYM01000012">
    <property type="protein sequence ID" value="SFR05570.1"/>
    <property type="molecule type" value="Genomic_DNA"/>
</dbReference>
<dbReference type="Gene3D" id="3.40.50.300">
    <property type="entry name" value="P-loop containing nucleotide triphosphate hydrolases"/>
    <property type="match status" value="1"/>
</dbReference>
<dbReference type="SMART" id="SM00072">
    <property type="entry name" value="GuKc"/>
    <property type="match status" value="1"/>
</dbReference>
<dbReference type="RefSeq" id="WP_092483099.1">
    <property type="nucleotide sequence ID" value="NZ_FOYM01000012.1"/>
</dbReference>
<dbReference type="Proteomes" id="UP000199584">
    <property type="component" value="Unassembled WGS sequence"/>
</dbReference>
<evidence type="ECO:0000313" key="14">
    <source>
        <dbReference type="Proteomes" id="UP000199584"/>
    </source>
</evidence>
<accession>A0A1I6DJE8</accession>
<dbReference type="STRING" id="39060.SAMN05660706_11250"/>
<reference evidence="14" key="1">
    <citation type="submission" date="2016-10" db="EMBL/GenBank/DDBJ databases">
        <authorList>
            <person name="Varghese N."/>
            <person name="Submissions S."/>
        </authorList>
    </citation>
    <scope>NUCLEOTIDE SEQUENCE [LARGE SCALE GENOMIC DNA]</scope>
    <source>
        <strain evidence="14">DSM 3669</strain>
    </source>
</reference>
<sequence>MKTRGNLIVISGPSGSGKGTVCQGLCRAMSGLHISISATTRKPRSGEKDGINYYFLSREQFEKMIAGGQLLEWADVYGYYYGTPGEPVIEALNAGKDVILEIDVQGALQVKSKFPGCVLIFLIPPTRAELERRLRNRGTDSAEEIERRLRWAEKEINEVSKYDYLVINDDLESAIRKVCTIITAERCRPALLDVEMLLQRYRNA</sequence>
<dbReference type="GO" id="GO:0005524">
    <property type="term" value="F:ATP binding"/>
    <property type="evidence" value="ECO:0007669"/>
    <property type="project" value="UniProtKB-UniRule"/>
</dbReference>
<evidence type="ECO:0000313" key="13">
    <source>
        <dbReference type="EMBL" id="SFR05570.1"/>
    </source>
</evidence>
<dbReference type="Gene3D" id="3.30.63.10">
    <property type="entry name" value="Guanylate Kinase phosphate binding domain"/>
    <property type="match status" value="1"/>
</dbReference>
<comment type="similarity">
    <text evidence="2 11">Belongs to the guanylate kinase family.</text>
</comment>
<evidence type="ECO:0000256" key="10">
    <source>
        <dbReference type="ARBA" id="ARBA00048594"/>
    </source>
</evidence>
<gene>
    <name evidence="11" type="primary">gmk</name>
    <name evidence="13" type="ORF">SAMN05660706_11250</name>
</gene>
<dbReference type="SUPFAM" id="SSF52540">
    <property type="entry name" value="P-loop containing nucleoside triphosphate hydrolases"/>
    <property type="match status" value="1"/>
</dbReference>
<keyword evidence="11" id="KW-0963">Cytoplasm</keyword>
<evidence type="ECO:0000256" key="4">
    <source>
        <dbReference type="ARBA" id="ARBA00016296"/>
    </source>
</evidence>
<dbReference type="OrthoDB" id="9808150at2"/>
<evidence type="ECO:0000256" key="3">
    <source>
        <dbReference type="ARBA" id="ARBA00012961"/>
    </source>
</evidence>
<dbReference type="AlphaFoldDB" id="A0A1I6DJE8"/>
<evidence type="ECO:0000256" key="1">
    <source>
        <dbReference type="ARBA" id="ARBA00003531"/>
    </source>
</evidence>
<dbReference type="NCBIfam" id="TIGR03263">
    <property type="entry name" value="guanyl_kin"/>
    <property type="match status" value="1"/>
</dbReference>
<evidence type="ECO:0000256" key="5">
    <source>
        <dbReference type="ARBA" id="ARBA00022679"/>
    </source>
</evidence>
<dbReference type="FunFam" id="3.30.63.10:FF:000002">
    <property type="entry name" value="Guanylate kinase 1"/>
    <property type="match status" value="1"/>
</dbReference>
<evidence type="ECO:0000256" key="7">
    <source>
        <dbReference type="ARBA" id="ARBA00022777"/>
    </source>
</evidence>
<dbReference type="PANTHER" id="PTHR23117:SF13">
    <property type="entry name" value="GUANYLATE KINASE"/>
    <property type="match status" value="1"/>
</dbReference>
<comment type="function">
    <text evidence="1 11">Essential for recycling GMP and indirectly, cGMP.</text>
</comment>
<name>A0A1I6DJE8_9FIRM</name>
<dbReference type="PANTHER" id="PTHR23117">
    <property type="entry name" value="GUANYLATE KINASE-RELATED"/>
    <property type="match status" value="1"/>
</dbReference>
<dbReference type="InterPro" id="IPR027417">
    <property type="entry name" value="P-loop_NTPase"/>
</dbReference>
<comment type="subcellular location">
    <subcellularLocation>
        <location evidence="11">Cytoplasm</location>
    </subcellularLocation>
</comment>
<comment type="catalytic activity">
    <reaction evidence="10 11">
        <text>GMP + ATP = GDP + ADP</text>
        <dbReference type="Rhea" id="RHEA:20780"/>
        <dbReference type="ChEBI" id="CHEBI:30616"/>
        <dbReference type="ChEBI" id="CHEBI:58115"/>
        <dbReference type="ChEBI" id="CHEBI:58189"/>
        <dbReference type="ChEBI" id="CHEBI:456216"/>
        <dbReference type="EC" id="2.7.4.8"/>
    </reaction>
</comment>
<organism evidence="13 14">
    <name type="scientific">Desulfoscipio geothermicus DSM 3669</name>
    <dbReference type="NCBI Taxonomy" id="1121426"/>
    <lineage>
        <taxon>Bacteria</taxon>
        <taxon>Bacillati</taxon>
        <taxon>Bacillota</taxon>
        <taxon>Clostridia</taxon>
        <taxon>Eubacteriales</taxon>
        <taxon>Desulfallaceae</taxon>
        <taxon>Desulfoscipio</taxon>
    </lineage>
</organism>
<dbReference type="EC" id="2.7.4.8" evidence="3 11"/>
<dbReference type="InterPro" id="IPR008145">
    <property type="entry name" value="GK/Ca_channel_bsu"/>
</dbReference>
<evidence type="ECO:0000256" key="9">
    <source>
        <dbReference type="ARBA" id="ARBA00030128"/>
    </source>
</evidence>
<keyword evidence="6 11" id="KW-0547">Nucleotide-binding</keyword>
<dbReference type="InterPro" id="IPR008144">
    <property type="entry name" value="Guanylate_kin-like_dom"/>
</dbReference>
<keyword evidence="5 11" id="KW-0808">Transferase</keyword>
<dbReference type="PROSITE" id="PS50052">
    <property type="entry name" value="GUANYLATE_KINASE_2"/>
    <property type="match status" value="1"/>
</dbReference>
<feature type="domain" description="Guanylate kinase-like" evidence="12">
    <location>
        <begin position="5"/>
        <end position="183"/>
    </location>
</feature>
<keyword evidence="8 11" id="KW-0067">ATP-binding</keyword>
<evidence type="ECO:0000256" key="8">
    <source>
        <dbReference type="ARBA" id="ARBA00022840"/>
    </source>
</evidence>
<dbReference type="InterPro" id="IPR020590">
    <property type="entry name" value="Guanylate_kinase_CS"/>
</dbReference>
<keyword evidence="7 11" id="KW-0418">Kinase</keyword>
<evidence type="ECO:0000256" key="6">
    <source>
        <dbReference type="ARBA" id="ARBA00022741"/>
    </source>
</evidence>
<dbReference type="HAMAP" id="MF_00328">
    <property type="entry name" value="Guanylate_kinase"/>
    <property type="match status" value="1"/>
</dbReference>
<dbReference type="GO" id="GO:0004385">
    <property type="term" value="F:GMP kinase activity"/>
    <property type="evidence" value="ECO:0007669"/>
    <property type="project" value="UniProtKB-UniRule"/>
</dbReference>
<dbReference type="PROSITE" id="PS00856">
    <property type="entry name" value="GUANYLATE_KINASE_1"/>
    <property type="match status" value="1"/>
</dbReference>
<evidence type="ECO:0000259" key="12">
    <source>
        <dbReference type="PROSITE" id="PS50052"/>
    </source>
</evidence>